<organism evidence="1 2">
    <name type="scientific">Candidatus Borkfalkia avistercoris</name>
    <dbReference type="NCBI Taxonomy" id="2838504"/>
    <lineage>
        <taxon>Bacteria</taxon>
        <taxon>Bacillati</taxon>
        <taxon>Bacillota</taxon>
        <taxon>Clostridia</taxon>
        <taxon>Christensenellales</taxon>
        <taxon>Christensenellaceae</taxon>
        <taxon>Candidatus Borkfalkia</taxon>
    </lineage>
</organism>
<sequence>MGGKFLKALSLAMIAGVFFIFGGAAPARFPAGTSVDGTDISGLTYARAEETVRRELRGRLMQKRLRIVVDGKTFDFRYPEINVKTDMRAALSSARKGGAHALAKRYYLVSGDTVLRGICDTFYQKSENAEMIFDASAREPFSYRAEKSGRFLEGAVLERAAETSLGGGFEEIRLQTVRAPARVTVQKLRDLTCLLGSFTTKFSRSAAARAGNIALAGKKLNGTVLAAGEEFSFNRTVGERTRANGFSEAPVIFDGEFISGVGGGVCQASTTVYNAALLAGMEITEYHPHSLSVGYVEPSFDAMVSGKNCDLRFVNRTGAPVYLTCRVENGAITVSLYGKKSAYTFRRESVVTEKISPPEPEYAEDGNTKLRSAKDGLKSCGYLVRYRQGVAVEKKLIRKDSYAPVRAVLPKPEEKEEDITPNFTIS</sequence>
<reference evidence="1" key="1">
    <citation type="journal article" date="2021" name="PeerJ">
        <title>Extensive microbial diversity within the chicken gut microbiome revealed by metagenomics and culture.</title>
        <authorList>
            <person name="Gilroy R."/>
            <person name="Ravi A."/>
            <person name="Getino M."/>
            <person name="Pursley I."/>
            <person name="Horton D.L."/>
            <person name="Alikhan N.F."/>
            <person name="Baker D."/>
            <person name="Gharbi K."/>
            <person name="Hall N."/>
            <person name="Watson M."/>
            <person name="Adriaenssens E.M."/>
            <person name="Foster-Nyarko E."/>
            <person name="Jarju S."/>
            <person name="Secka A."/>
            <person name="Antonio M."/>
            <person name="Oren A."/>
            <person name="Chaudhuri R.R."/>
            <person name="La Ragione R."/>
            <person name="Hildebrand F."/>
            <person name="Pallen M.J."/>
        </authorList>
    </citation>
    <scope>NUCLEOTIDE SEQUENCE</scope>
    <source>
        <strain evidence="1">CHK187-5294</strain>
    </source>
</reference>
<accession>A0A9D2CZN2</accession>
<gene>
    <name evidence="1" type="ORF">H9727_05590</name>
</gene>
<proteinExistence type="predicted"/>
<dbReference type="InterPro" id="IPR007391">
    <property type="entry name" value="Vancomycin_resist_VanW"/>
</dbReference>
<dbReference type="EMBL" id="DXCL01000029">
    <property type="protein sequence ID" value="HIZ03741.1"/>
    <property type="molecule type" value="Genomic_DNA"/>
</dbReference>
<comment type="caution">
    <text evidence="1">The sequence shown here is derived from an EMBL/GenBank/DDBJ whole genome shotgun (WGS) entry which is preliminary data.</text>
</comment>
<evidence type="ECO:0000313" key="1">
    <source>
        <dbReference type="EMBL" id="HIZ03741.1"/>
    </source>
</evidence>
<dbReference type="InterPro" id="IPR052913">
    <property type="entry name" value="Glycopeptide_resist_protein"/>
</dbReference>
<dbReference type="Proteomes" id="UP000824132">
    <property type="component" value="Unassembled WGS sequence"/>
</dbReference>
<dbReference type="PANTHER" id="PTHR35788:SF1">
    <property type="entry name" value="EXPORTED PROTEIN"/>
    <property type="match status" value="1"/>
</dbReference>
<reference evidence="1" key="2">
    <citation type="submission" date="2021-04" db="EMBL/GenBank/DDBJ databases">
        <authorList>
            <person name="Gilroy R."/>
        </authorList>
    </citation>
    <scope>NUCLEOTIDE SEQUENCE</scope>
    <source>
        <strain evidence="1">CHK187-5294</strain>
    </source>
</reference>
<dbReference type="PANTHER" id="PTHR35788">
    <property type="entry name" value="EXPORTED PROTEIN-RELATED"/>
    <property type="match status" value="1"/>
</dbReference>
<dbReference type="Pfam" id="PF04294">
    <property type="entry name" value="VanW"/>
    <property type="match status" value="1"/>
</dbReference>
<protein>
    <submittedName>
        <fullName evidence="1">VanW family protein</fullName>
    </submittedName>
</protein>
<dbReference type="AlphaFoldDB" id="A0A9D2CZN2"/>
<evidence type="ECO:0000313" key="2">
    <source>
        <dbReference type="Proteomes" id="UP000824132"/>
    </source>
</evidence>
<name>A0A9D2CZN2_9FIRM</name>